<evidence type="ECO:0000256" key="12">
    <source>
        <dbReference type="PROSITE-ProRule" id="PRU00076"/>
    </source>
</evidence>
<dbReference type="PANTHER" id="PTHR46393">
    <property type="entry name" value="SUSHI DOMAIN-CONTAINING PROTEIN"/>
    <property type="match status" value="1"/>
</dbReference>
<keyword evidence="12" id="KW-0245">EGF-like domain</keyword>
<accession>A0ABN8QLR1</accession>
<dbReference type="Pfam" id="PF00092">
    <property type="entry name" value="VWA"/>
    <property type="match status" value="1"/>
</dbReference>
<dbReference type="EMBL" id="CALNXK010000138">
    <property type="protein sequence ID" value="CAH3166757.1"/>
    <property type="molecule type" value="Genomic_DNA"/>
</dbReference>
<dbReference type="CDD" id="cd00033">
    <property type="entry name" value="CCP"/>
    <property type="match status" value="3"/>
</dbReference>
<dbReference type="InterPro" id="IPR036465">
    <property type="entry name" value="vWFA_dom_sf"/>
</dbReference>
<dbReference type="InterPro" id="IPR002035">
    <property type="entry name" value="VWF_A"/>
</dbReference>
<evidence type="ECO:0000259" key="17">
    <source>
        <dbReference type="PROSITE" id="PS50240"/>
    </source>
</evidence>
<feature type="domain" description="Sushi" evidence="18">
    <location>
        <begin position="228"/>
        <end position="291"/>
    </location>
</feature>
<dbReference type="Gene3D" id="2.40.10.10">
    <property type="entry name" value="Trypsin-like serine proteases"/>
    <property type="match status" value="1"/>
</dbReference>
<feature type="disulfide bond" evidence="12">
    <location>
        <begin position="93"/>
        <end position="102"/>
    </location>
</feature>
<dbReference type="Pfam" id="PF00089">
    <property type="entry name" value="Trypsin"/>
    <property type="match status" value="1"/>
</dbReference>
<dbReference type="PROSITE" id="PS01186">
    <property type="entry name" value="EGF_2"/>
    <property type="match status" value="2"/>
</dbReference>
<keyword evidence="9 12" id="KW-1015">Disulfide bond</keyword>
<evidence type="ECO:0000256" key="10">
    <source>
        <dbReference type="ARBA" id="ARBA00023180"/>
    </source>
</evidence>
<dbReference type="InterPro" id="IPR035976">
    <property type="entry name" value="Sushi/SCR/CCP_sf"/>
</dbReference>
<dbReference type="PROSITE" id="PS50234">
    <property type="entry name" value="VWFA"/>
    <property type="match status" value="1"/>
</dbReference>
<dbReference type="CDD" id="cd00190">
    <property type="entry name" value="Tryp_SPc"/>
    <property type="match status" value="1"/>
</dbReference>
<dbReference type="PROSITE" id="PS50923">
    <property type="entry name" value="SUSHI"/>
    <property type="match status" value="3"/>
</dbReference>
<dbReference type="SMART" id="SM00020">
    <property type="entry name" value="Tryp_SPc"/>
    <property type="match status" value="1"/>
</dbReference>
<dbReference type="Gene3D" id="3.40.50.410">
    <property type="entry name" value="von Willebrand factor, type A domain"/>
    <property type="match status" value="1"/>
</dbReference>
<dbReference type="Pfam" id="PF00084">
    <property type="entry name" value="Sushi"/>
    <property type="match status" value="3"/>
</dbReference>
<evidence type="ECO:0000313" key="19">
    <source>
        <dbReference type="EMBL" id="CAH3166757.1"/>
    </source>
</evidence>
<dbReference type="Gene3D" id="2.10.25.10">
    <property type="entry name" value="Laminin"/>
    <property type="match status" value="2"/>
</dbReference>
<evidence type="ECO:0000256" key="8">
    <source>
        <dbReference type="ARBA" id="ARBA00022859"/>
    </source>
</evidence>
<evidence type="ECO:0000256" key="1">
    <source>
        <dbReference type="ARBA" id="ARBA00001936"/>
    </source>
</evidence>
<dbReference type="InterPro" id="IPR043504">
    <property type="entry name" value="Peptidase_S1_PA_chymotrypsin"/>
</dbReference>
<gene>
    <name evidence="19" type="ORF">PLOB_00007821</name>
</gene>
<feature type="domain" description="EGF-like" evidence="15">
    <location>
        <begin position="27"/>
        <end position="65"/>
    </location>
</feature>
<dbReference type="InterPro" id="IPR000742">
    <property type="entry name" value="EGF"/>
</dbReference>
<keyword evidence="5 13" id="KW-0768">Sushi</keyword>
<evidence type="ECO:0000256" key="5">
    <source>
        <dbReference type="ARBA" id="ARBA00022659"/>
    </source>
</evidence>
<evidence type="ECO:0000259" key="15">
    <source>
        <dbReference type="PROSITE" id="PS50026"/>
    </source>
</evidence>
<evidence type="ECO:0000256" key="11">
    <source>
        <dbReference type="ARBA" id="ARBA00029636"/>
    </source>
</evidence>
<feature type="domain" description="VWFA" evidence="16">
    <location>
        <begin position="334"/>
        <end position="511"/>
    </location>
</feature>
<keyword evidence="6 14" id="KW-0732">Signal</keyword>
<dbReference type="Proteomes" id="UP001159405">
    <property type="component" value="Unassembled WGS sequence"/>
</dbReference>
<comment type="caution">
    <text evidence="12">Lacks conserved residue(s) required for the propagation of feature annotation.</text>
</comment>
<organism evidence="19 20">
    <name type="scientific">Porites lobata</name>
    <dbReference type="NCBI Taxonomy" id="104759"/>
    <lineage>
        <taxon>Eukaryota</taxon>
        <taxon>Metazoa</taxon>
        <taxon>Cnidaria</taxon>
        <taxon>Anthozoa</taxon>
        <taxon>Hexacorallia</taxon>
        <taxon>Scleractinia</taxon>
        <taxon>Fungiina</taxon>
        <taxon>Poritidae</taxon>
        <taxon>Porites</taxon>
    </lineage>
</organism>
<sequence>MDFSPLLFVQALLIMGVFIDIVDAVPAPQNCTSAPCQHGARCLDNKNTTGFTCVCSSGYSGQRCEIAINQCASNPCKNGATCIDGVNNVTCTCAKGFKGAFCERTRRRSCGDPPSIANGYVKRSKTHALYSCNKGYRAIGFLFIKCSRGRWIGRTPSCLLPANPGPSCGRPRRIRHGRFTPDRDRFDVGTTVRYICKDKYRLRGVDQLTCGTNGKWKPRRLPSCTEKIKCPDPGIPDNGQRSGSLLYEGTQVRFSCDDGFELDGLRSLECVRLCYSCSSVRWNGTTPTCRRIDPLRGLQRVAESLRRHFIDKLSWSTSDSFARSGLSSGAEGLDLVFVFDSSASVGKANFKKGIAFAKTIIDEFGISSSPSGTRVAVVIFSSTARVVFNLQTNAMPNKDRAIEVLENLDFIAGGTATSIALNKTIEEIVPETRNNSKKALFLITDGRSNIGGDPVADAMILRDSEDFEIYAIGVTNSVDEQELRGIASEPFRTHVHLLENFEDLTKLKELITSKGSDYSACGVAGDTQLRNDKRGGSRIVGKSKAKPGAWPWTVAVYVKSKFRCGGVLIKRNWALTLARCFLNHANIAPKDVVIKVGEHDRKREEGTEQNVRAKKLVIYPNASMSRLEDDLALVRLREDVKLSPFVRTACLPHSGDDFYIRTGKLSVIAGWGSSQEAPSDVGGAPLQVLQQTQIKFASLRDCRKNATNPAAITERVVCAGNSTGDRNACKGDRGSPLVIRRLDNRDSWAVVGLASWNQGCATKGKYGVYTRVDKYVRWIKRKINRRNKKD</sequence>
<evidence type="ECO:0000256" key="3">
    <source>
        <dbReference type="ARBA" id="ARBA00004241"/>
    </source>
</evidence>
<evidence type="ECO:0000256" key="4">
    <source>
        <dbReference type="ARBA" id="ARBA00022588"/>
    </source>
</evidence>
<evidence type="ECO:0000256" key="2">
    <source>
        <dbReference type="ARBA" id="ARBA00001946"/>
    </source>
</evidence>
<evidence type="ECO:0000256" key="7">
    <source>
        <dbReference type="ARBA" id="ARBA00022737"/>
    </source>
</evidence>
<feature type="signal peptide" evidence="14">
    <location>
        <begin position="1"/>
        <end position="24"/>
    </location>
</feature>
<dbReference type="InterPro" id="IPR001254">
    <property type="entry name" value="Trypsin_dom"/>
</dbReference>
<dbReference type="SUPFAM" id="SSF57196">
    <property type="entry name" value="EGF/Laminin"/>
    <property type="match status" value="2"/>
</dbReference>
<evidence type="ECO:0000256" key="6">
    <source>
        <dbReference type="ARBA" id="ARBA00022729"/>
    </source>
</evidence>
<reference evidence="19 20" key="1">
    <citation type="submission" date="2022-05" db="EMBL/GenBank/DDBJ databases">
        <authorList>
            <consortium name="Genoscope - CEA"/>
            <person name="William W."/>
        </authorList>
    </citation>
    <scope>NUCLEOTIDE SEQUENCE [LARGE SCALE GENOMIC DNA]</scope>
</reference>
<feature type="chain" id="PRO_5046769905" description="C3/C5 convertase" evidence="14">
    <location>
        <begin position="25"/>
        <end position="790"/>
    </location>
</feature>
<dbReference type="SUPFAM" id="SSF50494">
    <property type="entry name" value="Trypsin-like serine proteases"/>
    <property type="match status" value="1"/>
</dbReference>
<evidence type="ECO:0000313" key="20">
    <source>
        <dbReference type="Proteomes" id="UP001159405"/>
    </source>
</evidence>
<dbReference type="SMART" id="SM00179">
    <property type="entry name" value="EGF_CA"/>
    <property type="match status" value="2"/>
</dbReference>
<dbReference type="PROSITE" id="PS50240">
    <property type="entry name" value="TRYPSIN_DOM"/>
    <property type="match status" value="1"/>
</dbReference>
<keyword evidence="10" id="KW-0325">Glycoprotein</keyword>
<dbReference type="CDD" id="cd00054">
    <property type="entry name" value="EGF_CA"/>
    <property type="match status" value="2"/>
</dbReference>
<protein>
    <recommendedName>
        <fullName evidence="11">C3/C5 convertase</fullName>
    </recommendedName>
</protein>
<dbReference type="PROSITE" id="PS50026">
    <property type="entry name" value="EGF_3"/>
    <property type="match status" value="2"/>
</dbReference>
<dbReference type="PROSITE" id="PS00022">
    <property type="entry name" value="EGF_1"/>
    <property type="match status" value="2"/>
</dbReference>
<feature type="domain" description="Sushi" evidence="18">
    <location>
        <begin position="166"/>
        <end position="226"/>
    </location>
</feature>
<comment type="caution">
    <text evidence="19">The sequence shown here is derived from an EMBL/GenBank/DDBJ whole genome shotgun (WGS) entry which is preliminary data.</text>
</comment>
<dbReference type="SMART" id="SM00181">
    <property type="entry name" value="EGF"/>
    <property type="match status" value="2"/>
</dbReference>
<comment type="cofactor">
    <cofactor evidence="2">
        <name>Mg(2+)</name>
        <dbReference type="ChEBI" id="CHEBI:18420"/>
    </cofactor>
</comment>
<dbReference type="PRINTS" id="PR00722">
    <property type="entry name" value="CHYMOTRYPSIN"/>
</dbReference>
<keyword evidence="4" id="KW-0399">Innate immunity</keyword>
<name>A0ABN8QLR1_9CNID</name>
<comment type="subcellular location">
    <subcellularLocation>
        <location evidence="3">Cell surface</location>
    </subcellularLocation>
</comment>
<evidence type="ECO:0000259" key="18">
    <source>
        <dbReference type="PROSITE" id="PS50923"/>
    </source>
</evidence>
<proteinExistence type="predicted"/>
<dbReference type="CDD" id="cd01450">
    <property type="entry name" value="vWFA_subfamily_ECM"/>
    <property type="match status" value="1"/>
</dbReference>
<dbReference type="Gene3D" id="2.10.70.10">
    <property type="entry name" value="Complement Module, domain 1"/>
    <property type="match status" value="3"/>
</dbReference>
<evidence type="ECO:0000256" key="9">
    <source>
        <dbReference type="ARBA" id="ARBA00023157"/>
    </source>
</evidence>
<dbReference type="InterPro" id="IPR001881">
    <property type="entry name" value="EGF-like_Ca-bd_dom"/>
</dbReference>
<keyword evidence="7" id="KW-0677">Repeat</keyword>
<dbReference type="PRINTS" id="PR00453">
    <property type="entry name" value="VWFADOMAIN"/>
</dbReference>
<dbReference type="InterPro" id="IPR001314">
    <property type="entry name" value="Peptidase_S1A"/>
</dbReference>
<dbReference type="InterPro" id="IPR009003">
    <property type="entry name" value="Peptidase_S1_PA"/>
</dbReference>
<feature type="disulfide bond" evidence="12">
    <location>
        <begin position="55"/>
        <end position="64"/>
    </location>
</feature>
<dbReference type="SUPFAM" id="SSF53300">
    <property type="entry name" value="vWA-like"/>
    <property type="match status" value="1"/>
</dbReference>
<feature type="domain" description="Sushi" evidence="18">
    <location>
        <begin position="108"/>
        <end position="160"/>
    </location>
</feature>
<keyword evidence="20" id="KW-1185">Reference proteome</keyword>
<dbReference type="PANTHER" id="PTHR46393:SF7">
    <property type="entry name" value="COMPLEMENT C2"/>
    <property type="match status" value="1"/>
</dbReference>
<evidence type="ECO:0000259" key="16">
    <source>
        <dbReference type="PROSITE" id="PS50234"/>
    </source>
</evidence>
<dbReference type="SMART" id="SM00032">
    <property type="entry name" value="CCP"/>
    <property type="match status" value="3"/>
</dbReference>
<evidence type="ECO:0000256" key="13">
    <source>
        <dbReference type="PROSITE-ProRule" id="PRU00302"/>
    </source>
</evidence>
<dbReference type="SUPFAM" id="SSF57535">
    <property type="entry name" value="Complement control module/SCR domain"/>
    <property type="match status" value="3"/>
</dbReference>
<dbReference type="Pfam" id="PF00008">
    <property type="entry name" value="EGF"/>
    <property type="match status" value="2"/>
</dbReference>
<dbReference type="InterPro" id="IPR000436">
    <property type="entry name" value="Sushi_SCR_CCP_dom"/>
</dbReference>
<feature type="disulfide bond" evidence="12">
    <location>
        <begin position="36"/>
        <end position="53"/>
    </location>
</feature>
<evidence type="ECO:0000256" key="14">
    <source>
        <dbReference type="SAM" id="SignalP"/>
    </source>
</evidence>
<keyword evidence="8" id="KW-0391">Immunity</keyword>
<feature type="domain" description="EGF-like" evidence="15">
    <location>
        <begin position="67"/>
        <end position="103"/>
    </location>
</feature>
<comment type="cofactor">
    <cofactor evidence="1">
        <name>Mn(2+)</name>
        <dbReference type="ChEBI" id="CHEBI:29035"/>
    </cofactor>
</comment>
<dbReference type="SMART" id="SM00327">
    <property type="entry name" value="VWA"/>
    <property type="match status" value="1"/>
</dbReference>
<feature type="domain" description="Peptidase S1" evidence="17">
    <location>
        <begin position="539"/>
        <end position="784"/>
    </location>
</feature>